<sequence length="438" mass="50943">MSIKKGKPKVFRIVKFKSGDILMRKKRLWFAVATCFLTTFALFYLIQPKTLHFGTLIVLPLKKEPPCDISTTPIDKGCDDLAYGNYCVHSLPSDAERSNINLGSVTLCTQGTVGFLHHVSVLCERWGGPISVAVYSPPLDNEDTRALVASLRYCDFCVRHWVSWHFFGTQNFEDRYLFSGKPVISFEETKEDCSVLGSGNWTQKRKSEGPYPINVGRNLARQRTHTPYVFSVDIELYPSNNVLSKFERMIRFRKNTTSSEVWVLPVFEVHSGFPSPRTKFQLKQMFTSHQAISFHKYKCNICHMIPDLRGWLNKETQWKSEVAESTEDLRVFSTVKRSRKLRLGDWEPFFIGTKEDPEFDIRLSWEGKANKMQMAYEMCLRDYDFHIVENAFLVHAPGIRVYNLTRDRARMKYIRENKKYMKTIKKELKKMYGSSNDC</sequence>
<accession>A0AAV6VVF3</accession>
<proteinExistence type="predicted"/>
<dbReference type="PANTHER" id="PTHR47412">
    <property type="entry name" value="FI01434P-RELATED"/>
    <property type="match status" value="1"/>
</dbReference>
<reference evidence="1 2" key="1">
    <citation type="journal article" date="2022" name="Nat. Ecol. Evol.">
        <title>A masculinizing supergene underlies an exaggerated male reproductive morph in a spider.</title>
        <authorList>
            <person name="Hendrickx F."/>
            <person name="De Corte Z."/>
            <person name="Sonet G."/>
            <person name="Van Belleghem S.M."/>
            <person name="Kostlbacher S."/>
            <person name="Vangestel C."/>
        </authorList>
    </citation>
    <scope>NUCLEOTIDE SEQUENCE [LARGE SCALE GENOMIC DNA]</scope>
    <source>
        <strain evidence="1">W744_W776</strain>
    </source>
</reference>
<protein>
    <recommendedName>
        <fullName evidence="3">N-acetyllactosaminide beta-1,3-N-acetylglucosaminyltransferase</fullName>
    </recommendedName>
</protein>
<dbReference type="PANTHER" id="PTHR47412:SF1">
    <property type="entry name" value="FI01434P-RELATED"/>
    <property type="match status" value="1"/>
</dbReference>
<evidence type="ECO:0008006" key="3">
    <source>
        <dbReference type="Google" id="ProtNLM"/>
    </source>
</evidence>
<evidence type="ECO:0000313" key="2">
    <source>
        <dbReference type="Proteomes" id="UP000827092"/>
    </source>
</evidence>
<name>A0AAV6VVF3_9ARAC</name>
<evidence type="ECO:0000313" key="1">
    <source>
        <dbReference type="EMBL" id="KAG8199719.1"/>
    </source>
</evidence>
<dbReference type="Pfam" id="PF13896">
    <property type="entry name" value="Glyco_transf_49"/>
    <property type="match status" value="1"/>
</dbReference>
<keyword evidence="2" id="KW-1185">Reference proteome</keyword>
<organism evidence="1 2">
    <name type="scientific">Oedothorax gibbosus</name>
    <dbReference type="NCBI Taxonomy" id="931172"/>
    <lineage>
        <taxon>Eukaryota</taxon>
        <taxon>Metazoa</taxon>
        <taxon>Ecdysozoa</taxon>
        <taxon>Arthropoda</taxon>
        <taxon>Chelicerata</taxon>
        <taxon>Arachnida</taxon>
        <taxon>Araneae</taxon>
        <taxon>Araneomorphae</taxon>
        <taxon>Entelegynae</taxon>
        <taxon>Araneoidea</taxon>
        <taxon>Linyphiidae</taxon>
        <taxon>Erigoninae</taxon>
        <taxon>Oedothorax</taxon>
    </lineage>
</organism>
<comment type="caution">
    <text evidence="1">The sequence shown here is derived from an EMBL/GenBank/DDBJ whole genome shotgun (WGS) entry which is preliminary data.</text>
</comment>
<gene>
    <name evidence="1" type="ORF">JTE90_000816</name>
</gene>
<dbReference type="Proteomes" id="UP000827092">
    <property type="component" value="Unassembled WGS sequence"/>
</dbReference>
<dbReference type="AlphaFoldDB" id="A0AAV6VVF3"/>
<dbReference type="EMBL" id="JAFNEN010000024">
    <property type="protein sequence ID" value="KAG8199719.1"/>
    <property type="molecule type" value="Genomic_DNA"/>
</dbReference>